<accession>A0A0U3LGD4</accession>
<dbReference type="InterPro" id="IPR006311">
    <property type="entry name" value="TAT_signal"/>
</dbReference>
<protein>
    <recommendedName>
        <fullName evidence="4">Arabinogalactan endo-beta-1,4-galactanase</fullName>
        <ecNumber evidence="4">3.2.1.89</ecNumber>
    </recommendedName>
</protein>
<keyword evidence="2 4" id="KW-0378">Hydrolase</keyword>
<dbReference type="AlphaFoldDB" id="A0A0U3LGD4"/>
<dbReference type="PANTHER" id="PTHR34983:SF2">
    <property type="entry name" value="ENDO-BETA-1,4-GALACTANASE"/>
    <property type="match status" value="1"/>
</dbReference>
<organism evidence="5 6">
    <name type="scientific">Roseateles depolymerans</name>
    <dbReference type="NCBI Taxonomy" id="76731"/>
    <lineage>
        <taxon>Bacteria</taxon>
        <taxon>Pseudomonadati</taxon>
        <taxon>Pseudomonadota</taxon>
        <taxon>Betaproteobacteria</taxon>
        <taxon>Burkholderiales</taxon>
        <taxon>Sphaerotilaceae</taxon>
        <taxon>Roseateles</taxon>
    </lineage>
</organism>
<evidence type="ECO:0000256" key="3">
    <source>
        <dbReference type="ARBA" id="ARBA00023295"/>
    </source>
</evidence>
<dbReference type="STRING" id="76731.RD2015_2670"/>
<keyword evidence="6" id="KW-1185">Reference proteome</keyword>
<dbReference type="Proteomes" id="UP000060699">
    <property type="component" value="Chromosome"/>
</dbReference>
<dbReference type="KEGG" id="rdp:RD2015_2670"/>
<dbReference type="RefSeq" id="WP_083525614.1">
    <property type="nucleotide sequence ID" value="NZ_CP013729.1"/>
</dbReference>
<dbReference type="SUPFAM" id="SSF51445">
    <property type="entry name" value="(Trans)glycosidases"/>
    <property type="match status" value="1"/>
</dbReference>
<proteinExistence type="inferred from homology"/>
<name>A0A0U3LGD4_9BURK</name>
<dbReference type="InterPro" id="IPR011683">
    <property type="entry name" value="Glyco_hydro_53"/>
</dbReference>
<reference evidence="5 6" key="1">
    <citation type="submission" date="2015-12" db="EMBL/GenBank/DDBJ databases">
        <title>Complete genome of Roseateles depolymerans KCTC 42856.</title>
        <authorList>
            <person name="Kim K.M."/>
        </authorList>
    </citation>
    <scope>NUCLEOTIDE SEQUENCE [LARGE SCALE GENOMIC DNA]</scope>
    <source>
        <strain evidence="5 6">KCTC 42856</strain>
    </source>
</reference>
<evidence type="ECO:0000256" key="1">
    <source>
        <dbReference type="ARBA" id="ARBA00010687"/>
    </source>
</evidence>
<comment type="catalytic activity">
    <reaction evidence="4">
        <text>The enzyme specifically hydrolyzes (1-&gt;4)-beta-D-galactosidic linkages in type I arabinogalactans.</text>
        <dbReference type="EC" id="3.2.1.89"/>
    </reaction>
</comment>
<dbReference type="GO" id="GO:0031218">
    <property type="term" value="F:arabinogalactan endo-1,4-beta-galactosidase activity"/>
    <property type="evidence" value="ECO:0007669"/>
    <property type="project" value="UniProtKB-EC"/>
</dbReference>
<comment type="similarity">
    <text evidence="1 4">Belongs to the glycosyl hydrolase 53 family.</text>
</comment>
<evidence type="ECO:0000256" key="2">
    <source>
        <dbReference type="ARBA" id="ARBA00022801"/>
    </source>
</evidence>
<evidence type="ECO:0000313" key="6">
    <source>
        <dbReference type="Proteomes" id="UP000060699"/>
    </source>
</evidence>
<gene>
    <name evidence="5" type="ORF">RD2015_2670</name>
</gene>
<dbReference type="EMBL" id="CP013729">
    <property type="protein sequence ID" value="ALV07135.1"/>
    <property type="molecule type" value="Genomic_DNA"/>
</dbReference>
<dbReference type="GO" id="GO:0015926">
    <property type="term" value="F:glucosidase activity"/>
    <property type="evidence" value="ECO:0007669"/>
    <property type="project" value="InterPro"/>
</dbReference>
<evidence type="ECO:0000256" key="4">
    <source>
        <dbReference type="RuleBase" id="RU361192"/>
    </source>
</evidence>
<dbReference type="PROSITE" id="PS51318">
    <property type="entry name" value="TAT"/>
    <property type="match status" value="1"/>
</dbReference>
<sequence length="486" mass="51904">MSDRILKIEASSTDDPTAQGRMNRRRLMLAGGALLAGQTLPGAAAAFATTGAADASASSGAAAASGASSPATAAAASPATATCPTQPATQYASSFILGADVSTLDVVERGGARFSTADGRVGTALQILRVSGINWARLRLWHTPVNARDVVEGDKIISRHGDPVGGGNNGLDVTLALARRIRKQGLKLLLDIHYSDFWTDPGKQEKPAAWTRLHGEALEAEVERYTSQVLKALHDQGTAPDMIQVGNEINGGMLWPDGKTWQQTPDEKIGGDAAFIGLLRAGIRGVRRTDALRGARLPVMLHLAHQGDGKSGEMFRRVYDQFESARLDYDVIGLSWYPYHHDNFEALRTNLRDLSDRYRKPLVVVETAYGWRADNPGSGPAVFNEEGARRGGYPATPQGQAAMLKDLIQAVAAVPQGLGVFWWEPAWLDVPGAGWRTGEGNAWANQTLFDDKGRALPALQAFREAAPCISADGGPPRPPAALPIPR</sequence>
<evidence type="ECO:0000313" key="5">
    <source>
        <dbReference type="EMBL" id="ALV07135.1"/>
    </source>
</evidence>
<keyword evidence="3 4" id="KW-0326">Glycosidase</keyword>
<dbReference type="EC" id="3.2.1.89" evidence="4"/>
<dbReference type="GO" id="GO:0045490">
    <property type="term" value="P:pectin catabolic process"/>
    <property type="evidence" value="ECO:0007669"/>
    <property type="project" value="TreeGrafter"/>
</dbReference>
<dbReference type="PANTHER" id="PTHR34983">
    <property type="entry name" value="ARABINOGALACTAN ENDO-BETA-1,4-GALACTANASE A"/>
    <property type="match status" value="1"/>
</dbReference>
<dbReference type="Gene3D" id="3.20.20.80">
    <property type="entry name" value="Glycosidases"/>
    <property type="match status" value="1"/>
</dbReference>
<dbReference type="InterPro" id="IPR017853">
    <property type="entry name" value="GH"/>
</dbReference>
<dbReference type="Pfam" id="PF07745">
    <property type="entry name" value="Glyco_hydro_53"/>
    <property type="match status" value="1"/>
</dbReference>
<dbReference type="OrthoDB" id="9768786at2"/>